<feature type="signal peptide" evidence="1">
    <location>
        <begin position="1"/>
        <end position="16"/>
    </location>
</feature>
<keyword evidence="3" id="KW-1185">Reference proteome</keyword>
<evidence type="ECO:0000313" key="3">
    <source>
        <dbReference type="Proteomes" id="UP000324832"/>
    </source>
</evidence>
<keyword evidence="1" id="KW-0732">Signal</keyword>
<reference evidence="2 3" key="1">
    <citation type="submission" date="2017-07" db="EMBL/GenBank/DDBJ databases">
        <authorList>
            <person name="Talla V."/>
            <person name="Backstrom N."/>
        </authorList>
    </citation>
    <scope>NUCLEOTIDE SEQUENCE [LARGE SCALE GENOMIC DNA]</scope>
</reference>
<evidence type="ECO:0000256" key="1">
    <source>
        <dbReference type="SAM" id="SignalP"/>
    </source>
</evidence>
<dbReference type="Proteomes" id="UP000324832">
    <property type="component" value="Unassembled WGS sequence"/>
</dbReference>
<dbReference type="EMBL" id="FZQP02000737">
    <property type="protein sequence ID" value="VVC90208.1"/>
    <property type="molecule type" value="Genomic_DNA"/>
</dbReference>
<sequence>MRLLIYANIILSAGICLDPTYKYEHQQNYGKGKPIILNYRRMMKAYPYPDELPSSSAAPYIRSPYHNLYQGSRRLGDRRVYNKKFKYGPKENVTGHRMYNQGMFDCILSHVAIETIGSIPIILKGGVGYNHFVIIVKGSSTDELSGRIRAYCHKEMTSPAYG</sequence>
<accession>A0A5E4PYD3</accession>
<protein>
    <submittedName>
        <fullName evidence="2">Uncharacterized protein</fullName>
    </submittedName>
</protein>
<proteinExistence type="predicted"/>
<organism evidence="2 3">
    <name type="scientific">Leptidea sinapis</name>
    <dbReference type="NCBI Taxonomy" id="189913"/>
    <lineage>
        <taxon>Eukaryota</taxon>
        <taxon>Metazoa</taxon>
        <taxon>Ecdysozoa</taxon>
        <taxon>Arthropoda</taxon>
        <taxon>Hexapoda</taxon>
        <taxon>Insecta</taxon>
        <taxon>Pterygota</taxon>
        <taxon>Neoptera</taxon>
        <taxon>Endopterygota</taxon>
        <taxon>Lepidoptera</taxon>
        <taxon>Glossata</taxon>
        <taxon>Ditrysia</taxon>
        <taxon>Papilionoidea</taxon>
        <taxon>Pieridae</taxon>
        <taxon>Dismorphiinae</taxon>
        <taxon>Leptidea</taxon>
    </lineage>
</organism>
<evidence type="ECO:0000313" key="2">
    <source>
        <dbReference type="EMBL" id="VVC90208.1"/>
    </source>
</evidence>
<gene>
    <name evidence="2" type="ORF">LSINAPIS_LOCUS3173</name>
</gene>
<name>A0A5E4PYD3_9NEOP</name>
<feature type="chain" id="PRO_5022950155" evidence="1">
    <location>
        <begin position="17"/>
        <end position="162"/>
    </location>
</feature>
<dbReference type="AlphaFoldDB" id="A0A5E4PYD3"/>